<proteinExistence type="predicted"/>
<dbReference type="Proteomes" id="UP001595848">
    <property type="component" value="Unassembled WGS sequence"/>
</dbReference>
<comment type="caution">
    <text evidence="2">The sequence shown here is derived from an EMBL/GenBank/DDBJ whole genome shotgun (WGS) entry which is preliminary data.</text>
</comment>
<dbReference type="RefSeq" id="WP_217964945.1">
    <property type="nucleotide sequence ID" value="NZ_JAHTBN010000004.1"/>
</dbReference>
<accession>A0ABV8NXZ9</accession>
<dbReference type="PROSITE" id="PS50943">
    <property type="entry name" value="HTH_CROC1"/>
    <property type="match status" value="1"/>
</dbReference>
<evidence type="ECO:0000259" key="1">
    <source>
        <dbReference type="PROSITE" id="PS50943"/>
    </source>
</evidence>
<sequence length="126" mass="13680">MNTFAERMRHARTLRHLTQAEVAAACGLSQGAIANYESGSRAAPKDILGLADALRVSALWLLHGKGDMEPVSISPGRLDEPGPKRGGRTWPFERIAPQAYWALSAQDRQLVENTVLSLIDSLSDGK</sequence>
<dbReference type="SMART" id="SM00530">
    <property type="entry name" value="HTH_XRE"/>
    <property type="match status" value="1"/>
</dbReference>
<keyword evidence="3" id="KW-1185">Reference proteome</keyword>
<reference evidence="3" key="1">
    <citation type="journal article" date="2019" name="Int. J. Syst. Evol. Microbiol.">
        <title>The Global Catalogue of Microorganisms (GCM) 10K type strain sequencing project: providing services to taxonomists for standard genome sequencing and annotation.</title>
        <authorList>
            <consortium name="The Broad Institute Genomics Platform"/>
            <consortium name="The Broad Institute Genome Sequencing Center for Infectious Disease"/>
            <person name="Wu L."/>
            <person name="Ma J."/>
        </authorList>
    </citation>
    <scope>NUCLEOTIDE SEQUENCE [LARGE SCALE GENOMIC DNA]</scope>
    <source>
        <strain evidence="3">LMG 24813</strain>
    </source>
</reference>
<organism evidence="2 3">
    <name type="scientific">Candidimonas humi</name>
    <dbReference type="NCBI Taxonomy" id="683355"/>
    <lineage>
        <taxon>Bacteria</taxon>
        <taxon>Pseudomonadati</taxon>
        <taxon>Pseudomonadota</taxon>
        <taxon>Betaproteobacteria</taxon>
        <taxon>Burkholderiales</taxon>
        <taxon>Alcaligenaceae</taxon>
        <taxon>Candidimonas</taxon>
    </lineage>
</organism>
<name>A0ABV8NXZ9_9BURK</name>
<dbReference type="EMBL" id="JBHSBV010000004">
    <property type="protein sequence ID" value="MFC4201780.1"/>
    <property type="molecule type" value="Genomic_DNA"/>
</dbReference>
<gene>
    <name evidence="2" type="ORF">ACFOY1_12525</name>
</gene>
<dbReference type="CDD" id="cd00093">
    <property type="entry name" value="HTH_XRE"/>
    <property type="match status" value="1"/>
</dbReference>
<dbReference type="Pfam" id="PF01381">
    <property type="entry name" value="HTH_3"/>
    <property type="match status" value="1"/>
</dbReference>
<feature type="domain" description="HTH cro/C1-type" evidence="1">
    <location>
        <begin position="8"/>
        <end position="61"/>
    </location>
</feature>
<evidence type="ECO:0000313" key="3">
    <source>
        <dbReference type="Proteomes" id="UP001595848"/>
    </source>
</evidence>
<dbReference type="InterPro" id="IPR001387">
    <property type="entry name" value="Cro/C1-type_HTH"/>
</dbReference>
<evidence type="ECO:0000313" key="2">
    <source>
        <dbReference type="EMBL" id="MFC4201780.1"/>
    </source>
</evidence>
<protein>
    <submittedName>
        <fullName evidence="2">Helix-turn-helix domain-containing protein</fullName>
    </submittedName>
</protein>